<feature type="compositionally biased region" description="Basic and acidic residues" evidence="1">
    <location>
        <begin position="189"/>
        <end position="226"/>
    </location>
</feature>
<organism evidence="3 4">
    <name type="scientific">Cordyceps fumosorosea (strain ARSEF 2679)</name>
    <name type="common">Isaria fumosorosea</name>
    <dbReference type="NCBI Taxonomy" id="1081104"/>
    <lineage>
        <taxon>Eukaryota</taxon>
        <taxon>Fungi</taxon>
        <taxon>Dikarya</taxon>
        <taxon>Ascomycota</taxon>
        <taxon>Pezizomycotina</taxon>
        <taxon>Sordariomycetes</taxon>
        <taxon>Hypocreomycetidae</taxon>
        <taxon>Hypocreales</taxon>
        <taxon>Cordycipitaceae</taxon>
        <taxon>Cordyceps</taxon>
    </lineage>
</organism>
<feature type="compositionally biased region" description="Low complexity" evidence="1">
    <location>
        <begin position="244"/>
        <end position="256"/>
    </location>
</feature>
<dbReference type="EMBL" id="AZHB01000010">
    <property type="protein sequence ID" value="OAA63895.1"/>
    <property type="molecule type" value="Genomic_DNA"/>
</dbReference>
<keyword evidence="2" id="KW-0812">Transmembrane</keyword>
<name>A0A167WK60_CORFA</name>
<protein>
    <submittedName>
        <fullName evidence="3">Uncharacterized protein</fullName>
    </submittedName>
</protein>
<reference evidence="3 4" key="1">
    <citation type="journal article" date="2016" name="Genome Biol. Evol.">
        <title>Divergent and convergent evolution of fungal pathogenicity.</title>
        <authorList>
            <person name="Shang Y."/>
            <person name="Xiao G."/>
            <person name="Zheng P."/>
            <person name="Cen K."/>
            <person name="Zhan S."/>
            <person name="Wang C."/>
        </authorList>
    </citation>
    <scope>NUCLEOTIDE SEQUENCE [LARGE SCALE GENOMIC DNA]</scope>
    <source>
        <strain evidence="3 4">ARSEF 2679</strain>
    </source>
</reference>
<evidence type="ECO:0000313" key="4">
    <source>
        <dbReference type="Proteomes" id="UP000076744"/>
    </source>
</evidence>
<feature type="transmembrane region" description="Helical" evidence="2">
    <location>
        <begin position="31"/>
        <end position="52"/>
    </location>
</feature>
<keyword evidence="4" id="KW-1185">Reference proteome</keyword>
<feature type="region of interest" description="Disordered" evidence="1">
    <location>
        <begin position="350"/>
        <end position="393"/>
    </location>
</feature>
<keyword evidence="2" id="KW-0472">Membrane</keyword>
<feature type="compositionally biased region" description="Basic and acidic residues" evidence="1">
    <location>
        <begin position="171"/>
        <end position="180"/>
    </location>
</feature>
<dbReference type="Proteomes" id="UP000076744">
    <property type="component" value="Unassembled WGS sequence"/>
</dbReference>
<feature type="compositionally biased region" description="Basic and acidic residues" evidence="1">
    <location>
        <begin position="376"/>
        <end position="385"/>
    </location>
</feature>
<dbReference type="RefSeq" id="XP_018704544.1">
    <property type="nucleotide sequence ID" value="XM_018848210.1"/>
</dbReference>
<evidence type="ECO:0000256" key="2">
    <source>
        <dbReference type="SAM" id="Phobius"/>
    </source>
</evidence>
<keyword evidence="2" id="KW-1133">Transmembrane helix</keyword>
<feature type="region of interest" description="Disordered" evidence="1">
    <location>
        <begin position="58"/>
        <end position="90"/>
    </location>
</feature>
<evidence type="ECO:0000313" key="3">
    <source>
        <dbReference type="EMBL" id="OAA63895.1"/>
    </source>
</evidence>
<accession>A0A167WK60</accession>
<sequence>MSATDPGLSASGSDAPAPSSSPPPSTNLQPVTYAIIPLVTLASIFLVGVFAYMRRRRGPRLDGGISDDGGEAQMQERRRGGRDRGAAADNWPPGSINLRWWFLRSNEGLNELGEAPPPYDVPNRPRKAVTEGSASATDGGRSGVIEEVEEEDEEAENDSRSPRGSVSIQESARHSEDVMRLDGGYGRRSTGEARRSADQPRRRSQDVTEMTTREEQLHFDTRRIEEEPQEPSEQTHAPITPTVLSASPALVLLSDSASHRQQPPCNQQRRASSTSDVCSSEFFRPPSPDRERRRTDRLNRRLRRLGYSSSDTSHYHYRSSSVTAVQLRDMVDGAAPPDYERAPAVAVPPPATLPPPLEADVPPPYPEPVPPRRWTRREEEAERRTGPPMVRQTPEMYLPHHHYLFMPPVERHDHLFTSFSASLDVPRHLHSRY</sequence>
<dbReference type="AlphaFoldDB" id="A0A167WK60"/>
<dbReference type="OrthoDB" id="4775599at2759"/>
<feature type="compositionally biased region" description="Basic and acidic residues" evidence="1">
    <location>
        <begin position="74"/>
        <end position="86"/>
    </location>
</feature>
<feature type="compositionally biased region" description="Basic and acidic residues" evidence="1">
    <location>
        <begin position="287"/>
        <end position="299"/>
    </location>
</feature>
<comment type="caution">
    <text evidence="3">The sequence shown here is derived from an EMBL/GenBank/DDBJ whole genome shotgun (WGS) entry which is preliminary data.</text>
</comment>
<feature type="compositionally biased region" description="Pro residues" evidence="1">
    <location>
        <begin position="350"/>
        <end position="371"/>
    </location>
</feature>
<feature type="region of interest" description="Disordered" evidence="1">
    <location>
        <begin position="113"/>
        <end position="305"/>
    </location>
</feature>
<feature type="region of interest" description="Disordered" evidence="1">
    <location>
        <begin position="1"/>
        <end position="25"/>
    </location>
</feature>
<feature type="compositionally biased region" description="Polar residues" evidence="1">
    <location>
        <begin position="259"/>
        <end position="278"/>
    </location>
</feature>
<evidence type="ECO:0000256" key="1">
    <source>
        <dbReference type="SAM" id="MobiDB-lite"/>
    </source>
</evidence>
<proteinExistence type="predicted"/>
<dbReference type="GeneID" id="30020896"/>
<gene>
    <name evidence="3" type="ORF">ISF_04604</name>
</gene>
<feature type="compositionally biased region" description="Acidic residues" evidence="1">
    <location>
        <begin position="146"/>
        <end position="156"/>
    </location>
</feature>
<feature type="compositionally biased region" description="Low complexity" evidence="1">
    <location>
        <begin position="9"/>
        <end position="18"/>
    </location>
</feature>